<evidence type="ECO:0000256" key="1">
    <source>
        <dbReference type="ARBA" id="ARBA00004275"/>
    </source>
</evidence>
<dbReference type="FunFam" id="3.40.50.720:FF:000335">
    <property type="entry name" value="Peroxisomal trans-2-enoyl-CoA reductase"/>
    <property type="match status" value="1"/>
</dbReference>
<comment type="catalytic activity">
    <reaction evidence="17">
        <text>(2E)-hexenoyl-CoA + NADPH + H(+) = hexanoyl-CoA + NADP(+)</text>
        <dbReference type="Rhea" id="RHEA:44956"/>
        <dbReference type="ChEBI" id="CHEBI:15378"/>
        <dbReference type="ChEBI" id="CHEBI:57783"/>
        <dbReference type="ChEBI" id="CHEBI:58349"/>
        <dbReference type="ChEBI" id="CHEBI:62077"/>
        <dbReference type="ChEBI" id="CHEBI:62620"/>
    </reaction>
    <physiologicalReaction direction="left-to-right" evidence="17">
        <dbReference type="Rhea" id="RHEA:44957"/>
    </physiologicalReaction>
</comment>
<comment type="catalytic activity">
    <reaction evidence="19">
        <text>(2E)-decenoyl-CoA + NADPH + H(+) = decanoyl-CoA + NADP(+)</text>
        <dbReference type="Rhea" id="RHEA:44960"/>
        <dbReference type="ChEBI" id="CHEBI:15378"/>
        <dbReference type="ChEBI" id="CHEBI:57783"/>
        <dbReference type="ChEBI" id="CHEBI:58349"/>
        <dbReference type="ChEBI" id="CHEBI:61406"/>
        <dbReference type="ChEBI" id="CHEBI:61430"/>
    </reaction>
    <physiologicalReaction direction="left-to-right" evidence="19">
        <dbReference type="Rhea" id="RHEA:44961"/>
    </physiologicalReaction>
</comment>
<dbReference type="GO" id="GO:0006633">
    <property type="term" value="P:fatty acid biosynthetic process"/>
    <property type="evidence" value="ECO:0007669"/>
    <property type="project" value="UniProtKB-KW"/>
</dbReference>
<dbReference type="GO" id="GO:0019166">
    <property type="term" value="F:trans-2-enoyl-CoA reductase (NADPH) activity"/>
    <property type="evidence" value="ECO:0007669"/>
    <property type="project" value="UniProtKB-EC"/>
</dbReference>
<keyword evidence="4" id="KW-0597">Phosphoprotein</keyword>
<evidence type="ECO:0000256" key="9">
    <source>
        <dbReference type="ARBA" id="ARBA00023140"/>
    </source>
</evidence>
<name>A0A131YNU9_RHIAP</name>
<dbReference type="SUPFAM" id="SSF51735">
    <property type="entry name" value="NAD(P)-binding Rossmann-fold domains"/>
    <property type="match status" value="1"/>
</dbReference>
<comment type="catalytic activity">
    <reaction evidence="15">
        <text>(2E)-dodecenoyl-CoA + NADPH + H(+) = dodecanoyl-CoA + NADP(+)</text>
        <dbReference type="Rhea" id="RHEA:44964"/>
        <dbReference type="ChEBI" id="CHEBI:15378"/>
        <dbReference type="ChEBI" id="CHEBI:57330"/>
        <dbReference type="ChEBI" id="CHEBI:57375"/>
        <dbReference type="ChEBI" id="CHEBI:57783"/>
        <dbReference type="ChEBI" id="CHEBI:58349"/>
    </reaction>
    <physiologicalReaction direction="left-to-right" evidence="15">
        <dbReference type="Rhea" id="RHEA:44965"/>
    </physiologicalReaction>
</comment>
<dbReference type="InterPro" id="IPR002347">
    <property type="entry name" value="SDR_fam"/>
</dbReference>
<dbReference type="GO" id="GO:0005777">
    <property type="term" value="C:peroxisome"/>
    <property type="evidence" value="ECO:0007669"/>
    <property type="project" value="UniProtKB-SubCell"/>
</dbReference>
<dbReference type="PANTHER" id="PTHR24317">
    <property type="entry name" value="PEROXISOMAL TRANS-2-ENOYL-COA REDUCTASE"/>
    <property type="match status" value="1"/>
</dbReference>
<dbReference type="EC" id="1.3.1.38" evidence="13"/>
<dbReference type="GO" id="GO:0033306">
    <property type="term" value="P:phytol metabolic process"/>
    <property type="evidence" value="ECO:0007669"/>
    <property type="project" value="TreeGrafter"/>
</dbReference>
<feature type="region of interest" description="Disordered" evidence="21">
    <location>
        <begin position="279"/>
        <end position="298"/>
    </location>
</feature>
<comment type="catalytic activity">
    <reaction evidence="18">
        <text>a (2E)-enoyl-CoA + NADPH + H(+) = a 2,3-saturated acyl-CoA + NADP(+)</text>
        <dbReference type="Rhea" id="RHEA:33763"/>
        <dbReference type="ChEBI" id="CHEBI:15378"/>
        <dbReference type="ChEBI" id="CHEBI:57783"/>
        <dbReference type="ChEBI" id="CHEBI:58349"/>
        <dbReference type="ChEBI" id="CHEBI:58856"/>
        <dbReference type="ChEBI" id="CHEBI:65111"/>
        <dbReference type="EC" id="1.3.1.38"/>
    </reaction>
    <physiologicalReaction direction="left-to-right" evidence="18">
        <dbReference type="Rhea" id="RHEA:33764"/>
    </physiologicalReaction>
</comment>
<dbReference type="InterPro" id="IPR052388">
    <property type="entry name" value="Peroxisomal_t2-enoyl-CoA_red"/>
</dbReference>
<evidence type="ECO:0000256" key="3">
    <source>
        <dbReference type="ARBA" id="ARBA00022516"/>
    </source>
</evidence>
<comment type="function">
    <text evidence="11">Participates in chain elongation of fatty acids. Catalyzes the reduction of trans-2-enoyl-CoAs of varying chain lengths from 6:1 to 16:1, having maximum activity with 10:1 CoA. Has no 2,4-dienoyl-CoA reductase activity.</text>
</comment>
<evidence type="ECO:0000256" key="11">
    <source>
        <dbReference type="ARBA" id="ARBA00037124"/>
    </source>
</evidence>
<evidence type="ECO:0000256" key="10">
    <source>
        <dbReference type="ARBA" id="ARBA00023160"/>
    </source>
</evidence>
<evidence type="ECO:0000256" key="19">
    <source>
        <dbReference type="ARBA" id="ARBA00049386"/>
    </source>
</evidence>
<keyword evidence="7" id="KW-0560">Oxidoreductase</keyword>
<dbReference type="Gene3D" id="3.40.50.720">
    <property type="entry name" value="NAD(P)-binding Rossmann-like Domain"/>
    <property type="match status" value="1"/>
</dbReference>
<comment type="catalytic activity">
    <reaction evidence="16">
        <text>(2E)-tetradecenoyl-CoA + NADPH + H(+) = tetradecanoyl-CoA + NADP(+)</text>
        <dbReference type="Rhea" id="RHEA:44968"/>
        <dbReference type="ChEBI" id="CHEBI:15378"/>
        <dbReference type="ChEBI" id="CHEBI:57385"/>
        <dbReference type="ChEBI" id="CHEBI:57783"/>
        <dbReference type="ChEBI" id="CHEBI:58349"/>
        <dbReference type="ChEBI" id="CHEBI:61405"/>
    </reaction>
    <physiologicalReaction direction="left-to-right" evidence="16">
        <dbReference type="Rhea" id="RHEA:44969"/>
    </physiologicalReaction>
</comment>
<evidence type="ECO:0000256" key="12">
    <source>
        <dbReference type="ARBA" id="ARBA00038622"/>
    </source>
</evidence>
<evidence type="ECO:0000256" key="18">
    <source>
        <dbReference type="ARBA" id="ARBA00049251"/>
    </source>
</evidence>
<feature type="compositionally biased region" description="Acidic residues" evidence="21">
    <location>
        <begin position="288"/>
        <end position="298"/>
    </location>
</feature>
<evidence type="ECO:0000256" key="14">
    <source>
        <dbReference type="ARBA" id="ARBA00041063"/>
    </source>
</evidence>
<proteinExistence type="predicted"/>
<comment type="catalytic activity">
    <reaction evidence="20">
        <text>(2E)-octenoyl-CoA + NADPH + H(+) = octanoyl-CoA + NADP(+)</text>
        <dbReference type="Rhea" id="RHEA:44952"/>
        <dbReference type="ChEBI" id="CHEBI:15378"/>
        <dbReference type="ChEBI" id="CHEBI:57386"/>
        <dbReference type="ChEBI" id="CHEBI:57783"/>
        <dbReference type="ChEBI" id="CHEBI:58349"/>
        <dbReference type="ChEBI" id="CHEBI:62242"/>
    </reaction>
    <physiologicalReaction direction="left-to-right" evidence="20">
        <dbReference type="Rhea" id="RHEA:44953"/>
    </physiologicalReaction>
</comment>
<evidence type="ECO:0000256" key="17">
    <source>
        <dbReference type="ARBA" id="ARBA00049108"/>
    </source>
</evidence>
<evidence type="ECO:0000256" key="8">
    <source>
        <dbReference type="ARBA" id="ARBA00023098"/>
    </source>
</evidence>
<evidence type="ECO:0000256" key="13">
    <source>
        <dbReference type="ARBA" id="ARBA00038849"/>
    </source>
</evidence>
<evidence type="ECO:0000256" key="2">
    <source>
        <dbReference type="ARBA" id="ARBA00005189"/>
    </source>
</evidence>
<evidence type="ECO:0000313" key="22">
    <source>
        <dbReference type="EMBL" id="JAP80929.1"/>
    </source>
</evidence>
<keyword evidence="5" id="KW-0276">Fatty acid metabolism</keyword>
<dbReference type="AlphaFoldDB" id="A0A131YNU9"/>
<comment type="pathway">
    <text evidence="2">Lipid metabolism.</text>
</comment>
<comment type="subcellular location">
    <subcellularLocation>
        <location evidence="1">Peroxisome</location>
    </subcellularLocation>
</comment>
<sequence length="298" mass="32480">MTSSGVLRVRSIFRPNLFKGKVAIVTGGATGIGKAVAEELLYLGCSVNIASRNEDNLKNAVKDFQERLLPDKEKNRATYVQCNIRKEDQVKTLIKQTLDKHGRLDFLVNNGGGQFVSTAESISFKGWNAVVETNLTGTFILCREAYQQWMEQHGGAIVNMIMDNSRGLPLFSHSAAARAGVENLTRSLSVEWASSGVRVNAVKPGIIYSETAAKNYEGDLFELVRPRLPAKRPGTAQEVSSAVCFLLSPGASYVSGATLTVDAAGALYPALTFEIPEHDRWPKHDSCSEDDTEVPSKL</sequence>
<evidence type="ECO:0000256" key="20">
    <source>
        <dbReference type="ARBA" id="ARBA00049559"/>
    </source>
</evidence>
<evidence type="ECO:0000256" key="16">
    <source>
        <dbReference type="ARBA" id="ARBA00048686"/>
    </source>
</evidence>
<keyword evidence="3" id="KW-0444">Lipid biosynthesis</keyword>
<keyword evidence="9" id="KW-0576">Peroxisome</keyword>
<evidence type="ECO:0000256" key="5">
    <source>
        <dbReference type="ARBA" id="ARBA00022832"/>
    </source>
</evidence>
<dbReference type="EMBL" id="GEDV01007628">
    <property type="protein sequence ID" value="JAP80929.1"/>
    <property type="molecule type" value="Transcribed_RNA"/>
</dbReference>
<keyword evidence="6" id="KW-0521">NADP</keyword>
<dbReference type="PRINTS" id="PR00081">
    <property type="entry name" value="GDHRDH"/>
</dbReference>
<evidence type="ECO:0000256" key="21">
    <source>
        <dbReference type="SAM" id="MobiDB-lite"/>
    </source>
</evidence>
<evidence type="ECO:0000256" key="7">
    <source>
        <dbReference type="ARBA" id="ARBA00023002"/>
    </source>
</evidence>
<keyword evidence="10" id="KW-0275">Fatty acid biosynthesis</keyword>
<accession>A0A131YNU9</accession>
<dbReference type="InterPro" id="IPR036291">
    <property type="entry name" value="NAD(P)-bd_dom_sf"/>
</dbReference>
<dbReference type="PANTHER" id="PTHR24317:SF7">
    <property type="entry name" value="PEROXISOMAL TRANS-2-ENOYL-COA REDUCTASE"/>
    <property type="match status" value="1"/>
</dbReference>
<dbReference type="CDD" id="cd05369">
    <property type="entry name" value="TER_DECR_SDR_a"/>
    <property type="match status" value="1"/>
</dbReference>
<evidence type="ECO:0000256" key="15">
    <source>
        <dbReference type="ARBA" id="ARBA00047570"/>
    </source>
</evidence>
<reference evidence="22" key="1">
    <citation type="journal article" date="2016" name="Ticks Tick Borne Dis.">
        <title>De novo assembly and annotation of the salivary gland transcriptome of Rhipicephalus appendiculatus male and female ticks during blood feeding.</title>
        <authorList>
            <person name="de Castro M.H."/>
            <person name="de Klerk D."/>
            <person name="Pienaar R."/>
            <person name="Latif A.A."/>
            <person name="Rees D.J."/>
            <person name="Mans B.J."/>
        </authorList>
    </citation>
    <scope>NUCLEOTIDE SEQUENCE</scope>
    <source>
        <tissue evidence="22">Salivary glands</tissue>
    </source>
</reference>
<protein>
    <recommendedName>
        <fullName evidence="14">Peroxisomal trans-2-enoyl-CoA reductase</fullName>
        <ecNumber evidence="13">1.3.1.38</ecNumber>
    </recommendedName>
</protein>
<dbReference type="Pfam" id="PF13561">
    <property type="entry name" value="adh_short_C2"/>
    <property type="match status" value="1"/>
</dbReference>
<organism evidence="22">
    <name type="scientific">Rhipicephalus appendiculatus</name>
    <name type="common">Brown ear tick</name>
    <dbReference type="NCBI Taxonomy" id="34631"/>
    <lineage>
        <taxon>Eukaryota</taxon>
        <taxon>Metazoa</taxon>
        <taxon>Ecdysozoa</taxon>
        <taxon>Arthropoda</taxon>
        <taxon>Chelicerata</taxon>
        <taxon>Arachnida</taxon>
        <taxon>Acari</taxon>
        <taxon>Parasitiformes</taxon>
        <taxon>Ixodida</taxon>
        <taxon>Ixodoidea</taxon>
        <taxon>Ixodidae</taxon>
        <taxon>Rhipicephalinae</taxon>
        <taxon>Rhipicephalus</taxon>
        <taxon>Rhipicephalus</taxon>
    </lineage>
</organism>
<keyword evidence="8" id="KW-0443">Lipid metabolism</keyword>
<evidence type="ECO:0000256" key="6">
    <source>
        <dbReference type="ARBA" id="ARBA00022857"/>
    </source>
</evidence>
<evidence type="ECO:0000256" key="4">
    <source>
        <dbReference type="ARBA" id="ARBA00022553"/>
    </source>
</evidence>
<comment type="subunit">
    <text evidence="12">Interacts with PEX5, probably required to target it into peroxisomes.</text>
</comment>